<reference evidence="7 8" key="1">
    <citation type="submission" date="2017-12" db="EMBL/GenBank/DDBJ databases">
        <title>Sequencing, de novo assembly and annotation of complete genome of a new Thraustochytrid species, strain FCC1311.</title>
        <authorList>
            <person name="Sedici K."/>
            <person name="Godart F."/>
            <person name="Aiese Cigliano R."/>
            <person name="Sanseverino W."/>
            <person name="Barakat M."/>
            <person name="Ortet P."/>
            <person name="Marechal E."/>
            <person name="Cagnac O."/>
            <person name="Amato A."/>
        </authorList>
    </citation>
    <scope>NUCLEOTIDE SEQUENCE [LARGE SCALE GENOMIC DNA]</scope>
</reference>
<evidence type="ECO:0000256" key="4">
    <source>
        <dbReference type="ARBA" id="ARBA00023235"/>
    </source>
</evidence>
<keyword evidence="4 5" id="KW-0413">Isomerase</keyword>
<dbReference type="Pfam" id="PF00254">
    <property type="entry name" value="FKBP_C"/>
    <property type="match status" value="1"/>
</dbReference>
<evidence type="ECO:0000259" key="6">
    <source>
        <dbReference type="PROSITE" id="PS50059"/>
    </source>
</evidence>
<sequence>MEKVENCETLYEIVQEGEGDATVVKASTVTVHAKGVVKENDYKFWSTRDPGQQPFTYQAGIGGVIKGWDMGCLGMKKGEIRKLEIPSHEGYGDSGFPAWKIPPKATLVFEIEVLKIH</sequence>
<dbReference type="SUPFAM" id="SSF54534">
    <property type="entry name" value="FKBP-like"/>
    <property type="match status" value="1"/>
</dbReference>
<evidence type="ECO:0000313" key="8">
    <source>
        <dbReference type="Proteomes" id="UP000241890"/>
    </source>
</evidence>
<evidence type="ECO:0000256" key="3">
    <source>
        <dbReference type="ARBA" id="ARBA00023110"/>
    </source>
</evidence>
<dbReference type="Proteomes" id="UP000241890">
    <property type="component" value="Unassembled WGS sequence"/>
</dbReference>
<dbReference type="InterPro" id="IPR050689">
    <property type="entry name" value="FKBP-type_PPIase"/>
</dbReference>
<comment type="catalytic activity">
    <reaction evidence="1 5">
        <text>[protein]-peptidylproline (omega=180) = [protein]-peptidylproline (omega=0)</text>
        <dbReference type="Rhea" id="RHEA:16237"/>
        <dbReference type="Rhea" id="RHEA-COMP:10747"/>
        <dbReference type="Rhea" id="RHEA-COMP:10748"/>
        <dbReference type="ChEBI" id="CHEBI:83833"/>
        <dbReference type="ChEBI" id="CHEBI:83834"/>
        <dbReference type="EC" id="5.2.1.8"/>
    </reaction>
</comment>
<evidence type="ECO:0000256" key="5">
    <source>
        <dbReference type="PROSITE-ProRule" id="PRU00277"/>
    </source>
</evidence>
<dbReference type="PANTHER" id="PTHR10516">
    <property type="entry name" value="PEPTIDYL-PROLYL CIS-TRANS ISOMERASE"/>
    <property type="match status" value="1"/>
</dbReference>
<evidence type="ECO:0000256" key="1">
    <source>
        <dbReference type="ARBA" id="ARBA00000971"/>
    </source>
</evidence>
<dbReference type="Gene3D" id="3.10.50.40">
    <property type="match status" value="1"/>
</dbReference>
<dbReference type="OrthoDB" id="1902587at2759"/>
<protein>
    <recommendedName>
        <fullName evidence="2 5">peptidylprolyl isomerase</fullName>
        <ecNumber evidence="2 5">5.2.1.8</ecNumber>
    </recommendedName>
</protein>
<feature type="domain" description="PPIase FKBP-type" evidence="6">
    <location>
        <begin position="26"/>
        <end position="117"/>
    </location>
</feature>
<gene>
    <name evidence="7" type="ORF">FCC1311_070232</name>
</gene>
<organism evidence="7 8">
    <name type="scientific">Hondaea fermentalgiana</name>
    <dbReference type="NCBI Taxonomy" id="2315210"/>
    <lineage>
        <taxon>Eukaryota</taxon>
        <taxon>Sar</taxon>
        <taxon>Stramenopiles</taxon>
        <taxon>Bigyra</taxon>
        <taxon>Labyrinthulomycetes</taxon>
        <taxon>Thraustochytrida</taxon>
        <taxon>Thraustochytriidae</taxon>
        <taxon>Hondaea</taxon>
    </lineage>
</organism>
<dbReference type="InterPro" id="IPR046357">
    <property type="entry name" value="PPIase_dom_sf"/>
</dbReference>
<keyword evidence="3 5" id="KW-0697">Rotamase</keyword>
<dbReference type="AlphaFoldDB" id="A0A2R5GQA0"/>
<evidence type="ECO:0000256" key="2">
    <source>
        <dbReference type="ARBA" id="ARBA00013194"/>
    </source>
</evidence>
<comment type="caution">
    <text evidence="7">The sequence shown here is derived from an EMBL/GenBank/DDBJ whole genome shotgun (WGS) entry which is preliminary data.</text>
</comment>
<accession>A0A2R5GQA0</accession>
<dbReference type="EMBL" id="BEYU01000084">
    <property type="protein sequence ID" value="GBG30803.1"/>
    <property type="molecule type" value="Genomic_DNA"/>
</dbReference>
<dbReference type="FunFam" id="3.10.50.40:FF:000006">
    <property type="entry name" value="Peptidyl-prolyl cis-trans isomerase"/>
    <property type="match status" value="1"/>
</dbReference>
<keyword evidence="8" id="KW-1185">Reference proteome</keyword>
<dbReference type="GO" id="GO:0005737">
    <property type="term" value="C:cytoplasm"/>
    <property type="evidence" value="ECO:0007669"/>
    <property type="project" value="TreeGrafter"/>
</dbReference>
<dbReference type="GO" id="GO:0003755">
    <property type="term" value="F:peptidyl-prolyl cis-trans isomerase activity"/>
    <property type="evidence" value="ECO:0007669"/>
    <property type="project" value="UniProtKB-KW"/>
</dbReference>
<name>A0A2R5GQA0_9STRA</name>
<proteinExistence type="predicted"/>
<evidence type="ECO:0000313" key="7">
    <source>
        <dbReference type="EMBL" id="GBG30803.1"/>
    </source>
</evidence>
<dbReference type="PROSITE" id="PS50059">
    <property type="entry name" value="FKBP_PPIASE"/>
    <property type="match status" value="1"/>
</dbReference>
<dbReference type="EC" id="5.2.1.8" evidence="2 5"/>
<dbReference type="InParanoid" id="A0A2R5GQA0"/>
<dbReference type="PANTHER" id="PTHR10516:SF443">
    <property type="entry name" value="FK506-BINDING PROTEIN 59-RELATED"/>
    <property type="match status" value="1"/>
</dbReference>
<dbReference type="InterPro" id="IPR001179">
    <property type="entry name" value="PPIase_FKBP_dom"/>
</dbReference>